<dbReference type="InterPro" id="IPR050230">
    <property type="entry name" value="CALM/Myosin/TropC-like"/>
</dbReference>
<evidence type="ECO:0000313" key="2">
    <source>
        <dbReference type="EMBL" id="CRZ08938.1"/>
    </source>
</evidence>
<dbReference type="PANTHER" id="PTHR23048">
    <property type="entry name" value="MYOSIN LIGHT CHAIN 1, 3"/>
    <property type="match status" value="1"/>
</dbReference>
<dbReference type="AlphaFoldDB" id="A0A0H5R472"/>
<reference evidence="2" key="1">
    <citation type="submission" date="2015-04" db="EMBL/GenBank/DDBJ databases">
        <title>The genome sequence of the plant pathogenic Rhizarian Plasmodiophora brassicae reveals insights in its biotrophic life cycle and the origin of chitin synthesis.</title>
        <authorList>
            <person name="Schwelm A."/>
            <person name="Fogelqvist J."/>
            <person name="Knaust A."/>
            <person name="Julke S."/>
            <person name="Lilja T."/>
            <person name="Dhandapani V."/>
            <person name="Bonilla-Rosso G."/>
            <person name="Karlsson M."/>
            <person name="Shevchenko A."/>
            <person name="Choi S.R."/>
            <person name="Kim H.G."/>
            <person name="Park J.Y."/>
            <person name="Lim Y.P."/>
            <person name="Ludwig-Muller J."/>
            <person name="Dixelius C."/>
        </authorList>
    </citation>
    <scope>NUCLEOTIDE SEQUENCE</scope>
    <source>
        <tissue evidence="2">Potato root galls</tissue>
    </source>
</reference>
<evidence type="ECO:0000256" key="1">
    <source>
        <dbReference type="ARBA" id="ARBA00022737"/>
    </source>
</evidence>
<dbReference type="GO" id="GO:0016460">
    <property type="term" value="C:myosin II complex"/>
    <property type="evidence" value="ECO:0007669"/>
    <property type="project" value="TreeGrafter"/>
</dbReference>
<dbReference type="EMBL" id="HACM01008496">
    <property type="protein sequence ID" value="CRZ08938.1"/>
    <property type="molecule type" value="Transcribed_RNA"/>
</dbReference>
<evidence type="ECO:0008006" key="3">
    <source>
        <dbReference type="Google" id="ProtNLM"/>
    </source>
</evidence>
<name>A0A0H5R472_9EUKA</name>
<dbReference type="SUPFAM" id="SSF47473">
    <property type="entry name" value="EF-hand"/>
    <property type="match status" value="1"/>
</dbReference>
<dbReference type="PANTHER" id="PTHR23048:SF0">
    <property type="entry name" value="CALMODULIN LIKE 3"/>
    <property type="match status" value="1"/>
</dbReference>
<proteinExistence type="predicted"/>
<sequence length="152" mass="16812">MASEGETAQEVYNMFATAGYLKADDLGIALRSVGKRLTADQIKTLTAEANNKHKGKITFPIFQEFLAQSTKIQKTIEEISDAFKVFECKDKPGHINIEEFTHALTTLGDKLSRDEIATVIDDARRTGGDQNQSTQAKTIEYSKLLDLIKSIG</sequence>
<dbReference type="InterPro" id="IPR011992">
    <property type="entry name" value="EF-hand-dom_pair"/>
</dbReference>
<protein>
    <recommendedName>
        <fullName evidence="3">EF-hand domain-containing protein</fullName>
    </recommendedName>
</protein>
<dbReference type="FunFam" id="1.10.238.10:FF:000001">
    <property type="entry name" value="Calmodulin 1"/>
    <property type="match status" value="1"/>
</dbReference>
<accession>A0A0H5R472</accession>
<organism evidence="2">
    <name type="scientific">Spongospora subterranea</name>
    <dbReference type="NCBI Taxonomy" id="70186"/>
    <lineage>
        <taxon>Eukaryota</taxon>
        <taxon>Sar</taxon>
        <taxon>Rhizaria</taxon>
        <taxon>Endomyxa</taxon>
        <taxon>Phytomyxea</taxon>
        <taxon>Plasmodiophorida</taxon>
        <taxon>Plasmodiophoridae</taxon>
        <taxon>Spongospora</taxon>
    </lineage>
</organism>
<dbReference type="Gene3D" id="1.10.238.10">
    <property type="entry name" value="EF-hand"/>
    <property type="match status" value="1"/>
</dbReference>
<keyword evidence="1" id="KW-0677">Repeat</keyword>